<dbReference type="Gene3D" id="3.40.50.880">
    <property type="match status" value="1"/>
</dbReference>
<dbReference type="InterPro" id="IPR029062">
    <property type="entry name" value="Class_I_gatase-like"/>
</dbReference>
<keyword evidence="2" id="KW-0315">Glutamine amidotransferase</keyword>
<dbReference type="Pfam" id="PF00117">
    <property type="entry name" value="GATase"/>
    <property type="match status" value="1"/>
</dbReference>
<evidence type="ECO:0000313" key="3">
    <source>
        <dbReference type="Proteomes" id="UP001434337"/>
    </source>
</evidence>
<dbReference type="InterPro" id="IPR044992">
    <property type="entry name" value="ChyE-like"/>
</dbReference>
<sequence length="242" mass="25797">MKPFLHLSIRDHDEAAAAEYDALCTFTGLEPDALVSLRAEHAPLPDVDVADYAGVIVGGGQYNASDATKSAVQQRVEDDLGRVLDAALDHDVPFLGLCYGVGLITQRLGGVVDKSYGERPGAVAVSLTDAAASDPVFAGLPATFDAFVGHKEACAALPPDAVLLATGDACPVQAFRVGRRAYATQFHPELDVERLVERLRIYAHAGYFHPDELPQLIEETRASGVREVPSLILRNFVSAFAG</sequence>
<gene>
    <name evidence="2" type="ORF">PCC79_05195</name>
</gene>
<name>A0ABZ3C9Z3_9ACTN</name>
<dbReference type="NCBIfam" id="NF005743">
    <property type="entry name" value="PRK07567.1"/>
    <property type="match status" value="1"/>
</dbReference>
<protein>
    <submittedName>
        <fullName evidence="2">Glutamine amidotransferase</fullName>
    </submittedName>
</protein>
<keyword evidence="3" id="KW-1185">Reference proteome</keyword>
<dbReference type="PANTHER" id="PTHR42695:SF5">
    <property type="entry name" value="GLUTAMINE AMIDOTRANSFERASE YLR126C-RELATED"/>
    <property type="match status" value="1"/>
</dbReference>
<dbReference type="InterPro" id="IPR017926">
    <property type="entry name" value="GATASE"/>
</dbReference>
<dbReference type="PANTHER" id="PTHR42695">
    <property type="entry name" value="GLUTAMINE AMIDOTRANSFERASE YLR126C-RELATED"/>
    <property type="match status" value="1"/>
</dbReference>
<evidence type="ECO:0000313" key="2">
    <source>
        <dbReference type="EMBL" id="WZW99592.1"/>
    </source>
</evidence>
<proteinExistence type="predicted"/>
<evidence type="ECO:0000259" key="1">
    <source>
        <dbReference type="Pfam" id="PF00117"/>
    </source>
</evidence>
<dbReference type="EMBL" id="CP115965">
    <property type="protein sequence ID" value="WZW99592.1"/>
    <property type="molecule type" value="Genomic_DNA"/>
</dbReference>
<feature type="domain" description="Glutamine amidotransferase" evidence="1">
    <location>
        <begin position="49"/>
        <end position="191"/>
    </location>
</feature>
<dbReference type="RefSeq" id="WP_342373197.1">
    <property type="nucleotide sequence ID" value="NZ_CP115965.1"/>
</dbReference>
<dbReference type="PROSITE" id="PS51273">
    <property type="entry name" value="GATASE_TYPE_1"/>
    <property type="match status" value="1"/>
</dbReference>
<accession>A0ABZ3C9Z3</accession>
<dbReference type="CDD" id="cd01741">
    <property type="entry name" value="GATase1_1"/>
    <property type="match status" value="1"/>
</dbReference>
<dbReference type="SUPFAM" id="SSF52317">
    <property type="entry name" value="Class I glutamine amidotransferase-like"/>
    <property type="match status" value="1"/>
</dbReference>
<organism evidence="2 3">
    <name type="scientific">Propioniciclava soli</name>
    <dbReference type="NCBI Taxonomy" id="2775081"/>
    <lineage>
        <taxon>Bacteria</taxon>
        <taxon>Bacillati</taxon>
        <taxon>Actinomycetota</taxon>
        <taxon>Actinomycetes</taxon>
        <taxon>Propionibacteriales</taxon>
        <taxon>Propionibacteriaceae</taxon>
        <taxon>Propioniciclava</taxon>
    </lineage>
</organism>
<reference evidence="2 3" key="1">
    <citation type="journal article" date="2023" name="Environ Microbiome">
        <title>A coral-associated actinobacterium mitigates coral bleaching under heat stress.</title>
        <authorList>
            <person name="Li J."/>
            <person name="Zou Y."/>
            <person name="Li Q."/>
            <person name="Zhang J."/>
            <person name="Bourne D.G."/>
            <person name="Lyu Y."/>
            <person name="Liu C."/>
            <person name="Zhang S."/>
        </authorList>
    </citation>
    <scope>NUCLEOTIDE SEQUENCE [LARGE SCALE GENOMIC DNA]</scope>
    <source>
        <strain evidence="2 3">SCSIO 13291</strain>
    </source>
</reference>
<dbReference type="Proteomes" id="UP001434337">
    <property type="component" value="Chromosome"/>
</dbReference>